<protein>
    <submittedName>
        <fullName evidence="3">ERGIC1</fullName>
    </submittedName>
</protein>
<feature type="domain" description="Endoplasmic reticulum vesicle transporter C-terminal" evidence="2">
    <location>
        <begin position="1"/>
        <end position="127"/>
    </location>
</feature>
<keyword evidence="4" id="KW-1185">Reference proteome</keyword>
<evidence type="ECO:0000259" key="2">
    <source>
        <dbReference type="Pfam" id="PF07970"/>
    </source>
</evidence>
<dbReference type="PANTHER" id="PTHR10984">
    <property type="entry name" value="ENDOPLASMIC RETICULUM-GOLGI INTERMEDIATE COMPARTMENT PROTEIN"/>
    <property type="match status" value="1"/>
</dbReference>
<reference evidence="3" key="1">
    <citation type="submission" date="2020-06" db="EMBL/GenBank/DDBJ databases">
        <title>Draft genome of Bugula neritina, a colonial animal packing powerful symbionts and potential medicines.</title>
        <authorList>
            <person name="Rayko M."/>
        </authorList>
    </citation>
    <scope>NUCLEOTIDE SEQUENCE [LARGE SCALE GENOMIC DNA]</scope>
    <source>
        <strain evidence="3">Kwan_BN1</strain>
    </source>
</reference>
<dbReference type="Pfam" id="PF07970">
    <property type="entry name" value="COPIIcoated_ERV"/>
    <property type="match status" value="1"/>
</dbReference>
<accession>A0A7J7JDE1</accession>
<keyword evidence="1" id="KW-0812">Transmembrane</keyword>
<keyword evidence="1" id="KW-0472">Membrane</keyword>
<feature type="transmembrane region" description="Helical" evidence="1">
    <location>
        <begin position="105"/>
        <end position="126"/>
    </location>
</feature>
<dbReference type="OrthoDB" id="270930at2759"/>
<comment type="caution">
    <text evidence="3">The sequence shown here is derived from an EMBL/GenBank/DDBJ whole genome shotgun (WGS) entry which is preliminary data.</text>
</comment>
<dbReference type="GO" id="GO:0006888">
    <property type="term" value="P:endoplasmic reticulum to Golgi vesicle-mediated transport"/>
    <property type="evidence" value="ECO:0007669"/>
    <property type="project" value="TreeGrafter"/>
</dbReference>
<organism evidence="3 4">
    <name type="scientific">Bugula neritina</name>
    <name type="common">Brown bryozoan</name>
    <name type="synonym">Sertularia neritina</name>
    <dbReference type="NCBI Taxonomy" id="10212"/>
    <lineage>
        <taxon>Eukaryota</taxon>
        <taxon>Metazoa</taxon>
        <taxon>Spiralia</taxon>
        <taxon>Lophotrochozoa</taxon>
        <taxon>Bryozoa</taxon>
        <taxon>Gymnolaemata</taxon>
        <taxon>Cheilostomatida</taxon>
        <taxon>Flustrina</taxon>
        <taxon>Buguloidea</taxon>
        <taxon>Bugulidae</taxon>
        <taxon>Bugula</taxon>
    </lineage>
</organism>
<dbReference type="Proteomes" id="UP000593567">
    <property type="component" value="Unassembled WGS sequence"/>
</dbReference>
<keyword evidence="1" id="KW-1133">Transmembrane helix</keyword>
<dbReference type="GO" id="GO:0006890">
    <property type="term" value="P:retrograde vesicle-mediated transport, Golgi to endoplasmic reticulum"/>
    <property type="evidence" value="ECO:0007669"/>
    <property type="project" value="TreeGrafter"/>
</dbReference>
<evidence type="ECO:0000256" key="1">
    <source>
        <dbReference type="SAM" id="Phobius"/>
    </source>
</evidence>
<dbReference type="EMBL" id="VXIV02002680">
    <property type="protein sequence ID" value="KAF6023656.1"/>
    <property type="molecule type" value="Genomic_DNA"/>
</dbReference>
<dbReference type="InterPro" id="IPR045888">
    <property type="entry name" value="Erv"/>
</dbReference>
<dbReference type="GO" id="GO:0030134">
    <property type="term" value="C:COPII-coated ER to Golgi transport vesicle"/>
    <property type="evidence" value="ECO:0007669"/>
    <property type="project" value="TreeGrafter"/>
</dbReference>
<name>A0A7J7JDE1_BUGNE</name>
<evidence type="ECO:0000313" key="4">
    <source>
        <dbReference type="Proteomes" id="UP000593567"/>
    </source>
</evidence>
<proteinExistence type="predicted"/>
<evidence type="ECO:0000313" key="3">
    <source>
        <dbReference type="EMBL" id="KAF6023656.1"/>
    </source>
</evidence>
<dbReference type="GO" id="GO:0005789">
    <property type="term" value="C:endoplasmic reticulum membrane"/>
    <property type="evidence" value="ECO:0007669"/>
    <property type="project" value="TreeGrafter"/>
</dbReference>
<dbReference type="PANTHER" id="PTHR10984:SF36">
    <property type="entry name" value="ENDOPLASMIC RETICULUM-GOLGI INTERMEDIATE COMPARTMENT PROTEIN 1"/>
    <property type="match status" value="1"/>
</dbReference>
<sequence>MQHSIEYIIFGDEVLATGIPGSFNPLKNVTKINGVEALATHDYFLKLVPSSVEMLGGDTQYPYQYSYAYRNYLAYGHGGQVMPALWFRYDLSPITVAYTEKRQPFYHFLTMFCAIIGGTFTVASIIDSMIFTTHNWFKKAEIGKLG</sequence>
<dbReference type="AlphaFoldDB" id="A0A7J7JDE1"/>
<gene>
    <name evidence="3" type="ORF">EB796_018023</name>
</gene>
<dbReference type="InterPro" id="IPR012936">
    <property type="entry name" value="Erv_C"/>
</dbReference>
<dbReference type="GO" id="GO:0000139">
    <property type="term" value="C:Golgi membrane"/>
    <property type="evidence" value="ECO:0007669"/>
    <property type="project" value="TreeGrafter"/>
</dbReference>